<dbReference type="Proteomes" id="UP000036987">
    <property type="component" value="Unassembled WGS sequence"/>
</dbReference>
<dbReference type="EMBL" id="LFYR01001714">
    <property type="protein sequence ID" value="KMZ59787.1"/>
    <property type="molecule type" value="Genomic_DNA"/>
</dbReference>
<feature type="region of interest" description="Disordered" evidence="4">
    <location>
        <begin position="570"/>
        <end position="595"/>
    </location>
</feature>
<dbReference type="Pfam" id="PF23627">
    <property type="entry name" value="LisH_WDR26"/>
    <property type="match status" value="1"/>
</dbReference>
<dbReference type="InterPro" id="IPR051350">
    <property type="entry name" value="WD_repeat-ST_regulator"/>
</dbReference>
<feature type="repeat" description="WD" evidence="3">
    <location>
        <begin position="529"/>
        <end position="571"/>
    </location>
</feature>
<dbReference type="PANTHER" id="PTHR22838">
    <property type="entry name" value="WD REPEAT PROTEIN 26-RELATED"/>
    <property type="match status" value="1"/>
</dbReference>
<keyword evidence="1 3" id="KW-0853">WD repeat</keyword>
<evidence type="ECO:0000256" key="4">
    <source>
        <dbReference type="SAM" id="MobiDB-lite"/>
    </source>
</evidence>
<dbReference type="SUPFAM" id="SSF50978">
    <property type="entry name" value="WD40 repeat-like"/>
    <property type="match status" value="1"/>
</dbReference>
<dbReference type="STRING" id="29655.A0A0K9NUQ5"/>
<dbReference type="Gene3D" id="2.130.10.10">
    <property type="entry name" value="YVTN repeat-like/Quinoprotein amine dehydrogenase"/>
    <property type="match status" value="1"/>
</dbReference>
<dbReference type="PROSITE" id="PS00678">
    <property type="entry name" value="WD_REPEATS_1"/>
    <property type="match status" value="1"/>
</dbReference>
<dbReference type="InterPro" id="IPR001680">
    <property type="entry name" value="WD40_rpt"/>
</dbReference>
<gene>
    <name evidence="6" type="ORF">ZOSMA_64G00020</name>
</gene>
<dbReference type="CDD" id="cd00200">
    <property type="entry name" value="WD40"/>
    <property type="match status" value="1"/>
</dbReference>
<dbReference type="PANTHER" id="PTHR22838:SF0">
    <property type="entry name" value="WD REPEAT-CONTAINING PROTEIN 26"/>
    <property type="match status" value="1"/>
</dbReference>
<feature type="repeat" description="WD" evidence="3">
    <location>
        <begin position="502"/>
        <end position="528"/>
    </location>
</feature>
<dbReference type="InterPro" id="IPR006595">
    <property type="entry name" value="CTLH_C"/>
</dbReference>
<dbReference type="AlphaFoldDB" id="A0A0K9NUQ5"/>
<evidence type="ECO:0000259" key="5">
    <source>
        <dbReference type="PROSITE" id="PS50897"/>
    </source>
</evidence>
<keyword evidence="7" id="KW-1185">Reference proteome</keyword>
<organism evidence="6 7">
    <name type="scientific">Zostera marina</name>
    <name type="common">Eelgrass</name>
    <dbReference type="NCBI Taxonomy" id="29655"/>
    <lineage>
        <taxon>Eukaryota</taxon>
        <taxon>Viridiplantae</taxon>
        <taxon>Streptophyta</taxon>
        <taxon>Embryophyta</taxon>
        <taxon>Tracheophyta</taxon>
        <taxon>Spermatophyta</taxon>
        <taxon>Magnoliopsida</taxon>
        <taxon>Liliopsida</taxon>
        <taxon>Zosteraceae</taxon>
        <taxon>Zostera</taxon>
    </lineage>
</organism>
<feature type="repeat" description="WD" evidence="3">
    <location>
        <begin position="318"/>
        <end position="359"/>
    </location>
</feature>
<evidence type="ECO:0000256" key="1">
    <source>
        <dbReference type="ARBA" id="ARBA00022574"/>
    </source>
</evidence>
<evidence type="ECO:0000313" key="6">
    <source>
        <dbReference type="EMBL" id="KMZ59787.1"/>
    </source>
</evidence>
<accession>A0A0K9NUQ5</accession>
<comment type="caution">
    <text evidence="6">The sequence shown here is derived from an EMBL/GenBank/DDBJ whole genome shotgun (WGS) entry which is preliminary data.</text>
</comment>
<dbReference type="InterPro" id="IPR015943">
    <property type="entry name" value="WD40/YVTN_repeat-like_dom_sf"/>
</dbReference>
<evidence type="ECO:0000256" key="2">
    <source>
        <dbReference type="ARBA" id="ARBA00022737"/>
    </source>
</evidence>
<proteinExistence type="predicted"/>
<feature type="domain" description="CTLH" evidence="5">
    <location>
        <begin position="99"/>
        <end position="156"/>
    </location>
</feature>
<dbReference type="OMA" id="NTISCAW"/>
<dbReference type="InterPro" id="IPR019775">
    <property type="entry name" value="WD40_repeat_CS"/>
</dbReference>
<feature type="repeat" description="WD" evidence="3">
    <location>
        <begin position="273"/>
        <end position="314"/>
    </location>
</feature>
<evidence type="ECO:0000256" key="3">
    <source>
        <dbReference type="PROSITE-ProRule" id="PRU00221"/>
    </source>
</evidence>
<dbReference type="Pfam" id="PF00400">
    <property type="entry name" value="WD40"/>
    <property type="match status" value="5"/>
</dbReference>
<name>A0A0K9NUQ5_ZOSMR</name>
<sequence>MGGVDEEPPSKRVKVSTFESIGLSDNSSLSSSDIKELTNPSSCFMEKHSSLNGKEIDMIGSKGIIKRIEFVRIITKELYALGYEKSGRLLEEESGIKMQSAIANLFRNQLIDGKWDESLSTLHQIGVVNQTILKSVAFLIMEQKFFELLNSGREMEALKTLRCDISPLSIDTMRVHKLAACVVSPSQCASLTGFRGKDFSSGRSRFKLLEELQKLIPSTVLVPERRLEELVEQAIDVQIQGCMFHNALKDSLSLYTNHQCGWRKIPSQCSQVLDAHSDDIWFLRFSSDGKYLASSSKDKTAIIWEVQTNGLLTLKHILRGHETPVMMLAWSPDNRMLLTCGLEDIVRSWDIETGDCAHIYAKIGVNTISCAWLPDGQGVITGMSDHSICRWKSGKEVSCWEGERTIMISDIAVTTNGKWMITISKPNRILLFDNETNTEKVIDEDQAITSFALSRNNNFLLVNVLNEEIHLWRIKSELKFVGKFIGHVRSRFVIRSCFGGVDDHFVASGSEDSQVYIWHLKTFHLVTKLPGHSGTVNCVNWNPVNPHMLASGSDDHTIRIWGIDDDDNDMNTSDPKRKGLALMKNRTSHTNGNSK</sequence>
<dbReference type="OrthoDB" id="972532at2759"/>
<dbReference type="InterPro" id="IPR036322">
    <property type="entry name" value="WD40_repeat_dom_sf"/>
</dbReference>
<dbReference type="PROSITE" id="PS50082">
    <property type="entry name" value="WD_REPEATS_2"/>
    <property type="match status" value="4"/>
</dbReference>
<dbReference type="SMART" id="SM00320">
    <property type="entry name" value="WD40"/>
    <property type="match status" value="7"/>
</dbReference>
<keyword evidence="2" id="KW-0677">Repeat</keyword>
<dbReference type="PRINTS" id="PR00320">
    <property type="entry name" value="GPROTEINBRPT"/>
</dbReference>
<evidence type="ECO:0000313" key="7">
    <source>
        <dbReference type="Proteomes" id="UP000036987"/>
    </source>
</evidence>
<protein>
    <submittedName>
        <fullName evidence="6">Putative WD-repeat protein</fullName>
    </submittedName>
</protein>
<dbReference type="PROSITE" id="PS50897">
    <property type="entry name" value="CTLH"/>
    <property type="match status" value="1"/>
</dbReference>
<dbReference type="PROSITE" id="PS50294">
    <property type="entry name" value="WD_REPEATS_REGION"/>
    <property type="match status" value="3"/>
</dbReference>
<dbReference type="InterPro" id="IPR020472">
    <property type="entry name" value="WD40_PAC1"/>
</dbReference>
<reference evidence="7" key="1">
    <citation type="journal article" date="2016" name="Nature">
        <title>The genome of the seagrass Zostera marina reveals angiosperm adaptation to the sea.</title>
        <authorList>
            <person name="Olsen J.L."/>
            <person name="Rouze P."/>
            <person name="Verhelst B."/>
            <person name="Lin Y.-C."/>
            <person name="Bayer T."/>
            <person name="Collen J."/>
            <person name="Dattolo E."/>
            <person name="De Paoli E."/>
            <person name="Dittami S."/>
            <person name="Maumus F."/>
            <person name="Michel G."/>
            <person name="Kersting A."/>
            <person name="Lauritano C."/>
            <person name="Lohaus R."/>
            <person name="Toepel M."/>
            <person name="Tonon T."/>
            <person name="Vanneste K."/>
            <person name="Amirebrahimi M."/>
            <person name="Brakel J."/>
            <person name="Bostroem C."/>
            <person name="Chovatia M."/>
            <person name="Grimwood J."/>
            <person name="Jenkins J.W."/>
            <person name="Jueterbock A."/>
            <person name="Mraz A."/>
            <person name="Stam W.T."/>
            <person name="Tice H."/>
            <person name="Bornberg-Bauer E."/>
            <person name="Green P.J."/>
            <person name="Pearson G.A."/>
            <person name="Procaccini G."/>
            <person name="Duarte C.M."/>
            <person name="Schmutz J."/>
            <person name="Reusch T.B.H."/>
            <person name="Van de Peer Y."/>
        </authorList>
    </citation>
    <scope>NUCLEOTIDE SEQUENCE [LARGE SCALE GENOMIC DNA]</scope>
    <source>
        <strain evidence="7">cv. Finnish</strain>
    </source>
</reference>